<organism evidence="2 3">
    <name type="scientific">Desmonostoc muscorum LEGE 12446</name>
    <dbReference type="NCBI Taxonomy" id="1828758"/>
    <lineage>
        <taxon>Bacteria</taxon>
        <taxon>Bacillati</taxon>
        <taxon>Cyanobacteriota</taxon>
        <taxon>Cyanophyceae</taxon>
        <taxon>Nostocales</taxon>
        <taxon>Nostocaceae</taxon>
        <taxon>Desmonostoc</taxon>
    </lineage>
</organism>
<dbReference type="InterPro" id="IPR010982">
    <property type="entry name" value="Lambda_DNA-bd_dom_sf"/>
</dbReference>
<proteinExistence type="predicted"/>
<evidence type="ECO:0000313" key="3">
    <source>
        <dbReference type="Proteomes" id="UP000622533"/>
    </source>
</evidence>
<dbReference type="RefSeq" id="WP_193920485.1">
    <property type="nucleotide sequence ID" value="NZ_JADEXS020000001.1"/>
</dbReference>
<dbReference type="EMBL" id="JADEXS010000417">
    <property type="protein sequence ID" value="MBE9025445.1"/>
    <property type="molecule type" value="Genomic_DNA"/>
</dbReference>
<dbReference type="CDD" id="cd00093">
    <property type="entry name" value="HTH_XRE"/>
    <property type="match status" value="1"/>
</dbReference>
<reference evidence="2" key="1">
    <citation type="submission" date="2020-10" db="EMBL/GenBank/DDBJ databases">
        <authorList>
            <person name="Castelo-Branco R."/>
            <person name="Eusebio N."/>
            <person name="Adriana R."/>
            <person name="Vieira A."/>
            <person name="Brugerolle De Fraissinette N."/>
            <person name="Rezende De Castro R."/>
            <person name="Schneider M.P."/>
            <person name="Vasconcelos V."/>
            <person name="Leao P.N."/>
        </authorList>
    </citation>
    <scope>NUCLEOTIDE SEQUENCE</scope>
    <source>
        <strain evidence="2">LEGE 12446</strain>
    </source>
</reference>
<dbReference type="Pfam" id="PF01381">
    <property type="entry name" value="HTH_3"/>
    <property type="match status" value="1"/>
</dbReference>
<evidence type="ECO:0000259" key="1">
    <source>
        <dbReference type="PROSITE" id="PS50943"/>
    </source>
</evidence>
<dbReference type="SMART" id="SM00530">
    <property type="entry name" value="HTH_XRE"/>
    <property type="match status" value="1"/>
</dbReference>
<dbReference type="Proteomes" id="UP000622533">
    <property type="component" value="Unassembled WGS sequence"/>
</dbReference>
<evidence type="ECO:0000313" key="2">
    <source>
        <dbReference type="EMBL" id="MBE9025445.1"/>
    </source>
</evidence>
<sequence>MSVTKSLGTLDLIRELRHQLNVSQKQFAARLGVSFKTVNRWENGHTLPSPLALKLIEEMIRQMGEPGKRLLKQYFPEAESRYDS</sequence>
<gene>
    <name evidence="2" type="ORF">IQ276_24390</name>
</gene>
<dbReference type="Gene3D" id="1.10.260.40">
    <property type="entry name" value="lambda repressor-like DNA-binding domains"/>
    <property type="match status" value="1"/>
</dbReference>
<comment type="caution">
    <text evidence="2">The sequence shown here is derived from an EMBL/GenBank/DDBJ whole genome shotgun (WGS) entry which is preliminary data.</text>
</comment>
<feature type="domain" description="HTH cro/C1-type" evidence="1">
    <location>
        <begin position="13"/>
        <end position="58"/>
    </location>
</feature>
<dbReference type="AlphaFoldDB" id="A0A8J6ZPT3"/>
<accession>A0A8J6ZPT3</accession>
<keyword evidence="3" id="KW-1185">Reference proteome</keyword>
<name>A0A8J6ZPT3_DESMC</name>
<dbReference type="SUPFAM" id="SSF47413">
    <property type="entry name" value="lambda repressor-like DNA-binding domains"/>
    <property type="match status" value="1"/>
</dbReference>
<dbReference type="InterPro" id="IPR001387">
    <property type="entry name" value="Cro/C1-type_HTH"/>
</dbReference>
<dbReference type="PROSITE" id="PS50943">
    <property type="entry name" value="HTH_CROC1"/>
    <property type="match status" value="1"/>
</dbReference>
<dbReference type="GO" id="GO:0003677">
    <property type="term" value="F:DNA binding"/>
    <property type="evidence" value="ECO:0007669"/>
    <property type="project" value="InterPro"/>
</dbReference>
<protein>
    <submittedName>
        <fullName evidence="2">Helix-turn-helix transcriptional regulator</fullName>
    </submittedName>
</protein>